<dbReference type="AlphaFoldDB" id="W2SKT7"/>
<dbReference type="KEGG" id="nai:NECAME_15273"/>
<accession>W2SKT7</accession>
<dbReference type="OMA" id="CTILWCL"/>
<evidence type="ECO:0000313" key="2">
    <source>
        <dbReference type="EMBL" id="ETN69481.1"/>
    </source>
</evidence>
<evidence type="ECO:0000256" key="1">
    <source>
        <dbReference type="SAM" id="MobiDB-lite"/>
    </source>
</evidence>
<gene>
    <name evidence="2" type="ORF">NECAME_15273</name>
</gene>
<dbReference type="PANTHER" id="PTHR36514">
    <property type="entry name" value="PROTEIN CBG00436"/>
    <property type="match status" value="1"/>
</dbReference>
<dbReference type="EMBL" id="KI669100">
    <property type="protein sequence ID" value="ETN69481.1"/>
    <property type="molecule type" value="Genomic_DNA"/>
</dbReference>
<dbReference type="PANTHER" id="PTHR36514:SF3">
    <property type="entry name" value="ASCARIS SUUM EPICUTICLIN PROTEIN RELATED"/>
    <property type="match status" value="1"/>
</dbReference>
<reference evidence="3" key="1">
    <citation type="journal article" date="2014" name="Nat. Genet.">
        <title>Genome of the human hookworm Necator americanus.</title>
        <authorList>
            <person name="Tang Y.T."/>
            <person name="Gao X."/>
            <person name="Rosa B.A."/>
            <person name="Abubucker S."/>
            <person name="Hallsworth-Pepin K."/>
            <person name="Martin J."/>
            <person name="Tyagi R."/>
            <person name="Heizer E."/>
            <person name="Zhang X."/>
            <person name="Bhonagiri-Palsikar V."/>
            <person name="Minx P."/>
            <person name="Warren W.C."/>
            <person name="Wang Q."/>
            <person name="Zhan B."/>
            <person name="Hotez P.J."/>
            <person name="Sternberg P.W."/>
            <person name="Dougall A."/>
            <person name="Gaze S.T."/>
            <person name="Mulvenna J."/>
            <person name="Sotillo J."/>
            <person name="Ranganathan S."/>
            <person name="Rabelo E.M."/>
            <person name="Wilson R.K."/>
            <person name="Felgner P.L."/>
            <person name="Bethony J."/>
            <person name="Hawdon J.M."/>
            <person name="Gasser R.B."/>
            <person name="Loukas A."/>
            <person name="Mitreva M."/>
        </authorList>
    </citation>
    <scope>NUCLEOTIDE SEQUENCE [LARGE SCALE GENOMIC DNA]</scope>
</reference>
<dbReference type="Proteomes" id="UP000053676">
    <property type="component" value="Unassembled WGS sequence"/>
</dbReference>
<protein>
    <submittedName>
        <fullName evidence="2">Uncharacterized protein</fullName>
    </submittedName>
</protein>
<evidence type="ECO:0000313" key="3">
    <source>
        <dbReference type="Proteomes" id="UP000053676"/>
    </source>
</evidence>
<feature type="region of interest" description="Disordered" evidence="1">
    <location>
        <begin position="61"/>
        <end position="144"/>
    </location>
</feature>
<name>W2SKT7_NECAM</name>
<proteinExistence type="predicted"/>
<dbReference type="CTD" id="25355299"/>
<organism evidence="2 3">
    <name type="scientific">Necator americanus</name>
    <name type="common">Human hookworm</name>
    <dbReference type="NCBI Taxonomy" id="51031"/>
    <lineage>
        <taxon>Eukaryota</taxon>
        <taxon>Metazoa</taxon>
        <taxon>Ecdysozoa</taxon>
        <taxon>Nematoda</taxon>
        <taxon>Chromadorea</taxon>
        <taxon>Rhabditida</taxon>
        <taxon>Rhabditina</taxon>
        <taxon>Rhabditomorpha</taxon>
        <taxon>Strongyloidea</taxon>
        <taxon>Ancylostomatidae</taxon>
        <taxon>Bunostominae</taxon>
        <taxon>Necator</taxon>
    </lineage>
</organism>
<dbReference type="GeneID" id="25355299"/>
<feature type="compositionally biased region" description="Low complexity" evidence="1">
    <location>
        <begin position="124"/>
        <end position="144"/>
    </location>
</feature>
<keyword evidence="3" id="KW-1185">Reference proteome</keyword>
<dbReference type="OrthoDB" id="5874793at2759"/>
<sequence>MSYCTILWCLHDFWPPRSLTHRVPFSVVVRQAGDNAYGDEPAVATSAPYGGEAAEETTIIPTEEEPQPVENENAPAEGGVVDSGYRSKREAGDNSYGDEPAPVTPAYEEAEVTTFEPAPEEEAASVPSEPVASEPAVEESGYRA</sequence>